<dbReference type="HOGENOM" id="CLU_1863626_0_0_10"/>
<evidence type="ECO:0000313" key="1">
    <source>
        <dbReference type="EMBL" id="ACY47914.1"/>
    </source>
</evidence>
<keyword evidence="2" id="KW-1185">Reference proteome</keyword>
<evidence type="ECO:0000313" key="2">
    <source>
        <dbReference type="Proteomes" id="UP000002221"/>
    </source>
</evidence>
<sequence>MRRRSFLREKPTLTVEQFEARHIMGLLSDRQAEKLYREFRQQLLARDRGTGRRSWSWWAIEGPERLVLGTVPGPGHPAGPPVTVLEDELTALVRTGHATPSEVRLLREQVQAWEQSGSPSARLQADHARQVLAELEK</sequence>
<organism evidence="1 2">
    <name type="scientific">Rhodothermus marinus (strain ATCC 43812 / DSM 4252 / R-10)</name>
    <name type="common">Rhodothermus obamensis</name>
    <dbReference type="NCBI Taxonomy" id="518766"/>
    <lineage>
        <taxon>Bacteria</taxon>
        <taxon>Pseudomonadati</taxon>
        <taxon>Rhodothermota</taxon>
        <taxon>Rhodothermia</taxon>
        <taxon>Rhodothermales</taxon>
        <taxon>Rhodothermaceae</taxon>
        <taxon>Rhodothermus</taxon>
    </lineage>
</organism>
<protein>
    <submittedName>
        <fullName evidence="1">Uncharacterized protein</fullName>
    </submittedName>
</protein>
<dbReference type="EMBL" id="CP001807">
    <property type="protein sequence ID" value="ACY47914.1"/>
    <property type="molecule type" value="Genomic_DNA"/>
</dbReference>
<dbReference type="KEGG" id="rmr:Rmar_1020"/>
<reference evidence="1 2" key="1">
    <citation type="journal article" date="2009" name="Stand. Genomic Sci.">
        <title>Complete genome sequence of Rhodothermus marinus type strain (R-10).</title>
        <authorList>
            <person name="Nolan M."/>
            <person name="Tindall B.J."/>
            <person name="Pomrenke H."/>
            <person name="Lapidus A."/>
            <person name="Copeland A."/>
            <person name="Glavina Del Rio T."/>
            <person name="Lucas S."/>
            <person name="Chen F."/>
            <person name="Tice H."/>
            <person name="Cheng J.F."/>
            <person name="Saunders E."/>
            <person name="Han C."/>
            <person name="Bruce D."/>
            <person name="Goodwin L."/>
            <person name="Chain P."/>
            <person name="Pitluck S."/>
            <person name="Ovchinikova G."/>
            <person name="Pati A."/>
            <person name="Ivanova N."/>
            <person name="Mavromatis K."/>
            <person name="Chen A."/>
            <person name="Palaniappan K."/>
            <person name="Land M."/>
            <person name="Hauser L."/>
            <person name="Chang Y.J."/>
            <person name="Jeffries C.D."/>
            <person name="Brettin T."/>
            <person name="Goker M."/>
            <person name="Bristow J."/>
            <person name="Eisen J.A."/>
            <person name="Markowitz V."/>
            <person name="Hugenholtz P."/>
            <person name="Kyrpides N.C."/>
            <person name="Klenk H.P."/>
            <person name="Detter J.C."/>
        </authorList>
    </citation>
    <scope>NUCLEOTIDE SEQUENCE [LARGE SCALE GENOMIC DNA]</scope>
    <source>
        <strain evidence="2">ATCC 43812 / DSM 4252 / R-10</strain>
    </source>
</reference>
<gene>
    <name evidence="1" type="ordered locus">Rmar_1020</name>
</gene>
<dbReference type="RefSeq" id="WP_012843526.1">
    <property type="nucleotide sequence ID" value="NC_013501.1"/>
</dbReference>
<name>D0MHF6_RHOM4</name>
<proteinExistence type="predicted"/>
<dbReference type="AlphaFoldDB" id="D0MHF6"/>
<dbReference type="Proteomes" id="UP000002221">
    <property type="component" value="Chromosome"/>
</dbReference>
<dbReference type="STRING" id="518766.Rmar_1020"/>
<accession>D0MHF6</accession>